<protein>
    <recommendedName>
        <fullName evidence="4">RING-type E3 ubiquitin transferase</fullName>
        <ecNumber evidence="4">2.3.2.27</ecNumber>
    </recommendedName>
</protein>
<keyword evidence="8 14" id="KW-0863">Zinc-finger</keyword>
<dbReference type="SUPFAM" id="SSF57850">
    <property type="entry name" value="RING/U-box"/>
    <property type="match status" value="1"/>
</dbReference>
<dbReference type="InterPro" id="IPR013083">
    <property type="entry name" value="Znf_RING/FYVE/PHD"/>
</dbReference>
<evidence type="ECO:0000256" key="14">
    <source>
        <dbReference type="PROSITE-ProRule" id="PRU00175"/>
    </source>
</evidence>
<evidence type="ECO:0000256" key="1">
    <source>
        <dbReference type="ARBA" id="ARBA00000900"/>
    </source>
</evidence>
<comment type="caution">
    <text evidence="17">The sequence shown here is derived from an EMBL/GenBank/DDBJ whole genome shotgun (WGS) entry which is preliminary data.</text>
</comment>
<dbReference type="FunFam" id="3.30.40.10:FF:000187">
    <property type="entry name" value="E3 ubiquitin-protein ligase ATL6"/>
    <property type="match status" value="1"/>
</dbReference>
<comment type="subcellular location">
    <subcellularLocation>
        <location evidence="2">Membrane</location>
        <topology evidence="2">Single-pass membrane protein</topology>
    </subcellularLocation>
</comment>
<organism evidence="17 18">
    <name type="scientific">Acacia crassicarpa</name>
    <name type="common">northern wattle</name>
    <dbReference type="NCBI Taxonomy" id="499986"/>
    <lineage>
        <taxon>Eukaryota</taxon>
        <taxon>Viridiplantae</taxon>
        <taxon>Streptophyta</taxon>
        <taxon>Embryophyta</taxon>
        <taxon>Tracheophyta</taxon>
        <taxon>Spermatophyta</taxon>
        <taxon>Magnoliopsida</taxon>
        <taxon>eudicotyledons</taxon>
        <taxon>Gunneridae</taxon>
        <taxon>Pentapetalae</taxon>
        <taxon>rosids</taxon>
        <taxon>fabids</taxon>
        <taxon>Fabales</taxon>
        <taxon>Fabaceae</taxon>
        <taxon>Caesalpinioideae</taxon>
        <taxon>mimosoid clade</taxon>
        <taxon>Acacieae</taxon>
        <taxon>Acacia</taxon>
    </lineage>
</organism>
<evidence type="ECO:0000313" key="18">
    <source>
        <dbReference type="Proteomes" id="UP001293593"/>
    </source>
</evidence>
<sequence>MGFADGEDHSLGFGLRVMIVAAFTIFAVVFFIIVFHYYVRRRRRIRQLSLSRRLADQPVYQISAQVLPVDAELRSPNGDHQGLDSSVIASIPKLWYKQTDQFNDGEAVECSVCLAIIVEDAAVRVLPNCKHVFHVDCVDTWFASNTTCPICRTVVDLTVQSGGGAVQPTAPPVIESGGTV</sequence>
<dbReference type="GO" id="GO:0016567">
    <property type="term" value="P:protein ubiquitination"/>
    <property type="evidence" value="ECO:0007669"/>
    <property type="project" value="InterPro"/>
</dbReference>
<evidence type="ECO:0000259" key="16">
    <source>
        <dbReference type="PROSITE" id="PS50089"/>
    </source>
</evidence>
<evidence type="ECO:0000256" key="13">
    <source>
        <dbReference type="ARBA" id="ARBA00024209"/>
    </source>
</evidence>
<evidence type="ECO:0000256" key="2">
    <source>
        <dbReference type="ARBA" id="ARBA00004167"/>
    </source>
</evidence>
<evidence type="ECO:0000313" key="17">
    <source>
        <dbReference type="EMBL" id="KAK4271661.1"/>
    </source>
</evidence>
<dbReference type="SMART" id="SM00184">
    <property type="entry name" value="RING"/>
    <property type="match status" value="1"/>
</dbReference>
<dbReference type="Pfam" id="PF13639">
    <property type="entry name" value="zf-RING_2"/>
    <property type="match status" value="1"/>
</dbReference>
<keyword evidence="9" id="KW-0833">Ubl conjugation pathway</keyword>
<keyword evidence="5" id="KW-0808">Transferase</keyword>
<keyword evidence="12 15" id="KW-0472">Membrane</keyword>
<evidence type="ECO:0000256" key="7">
    <source>
        <dbReference type="ARBA" id="ARBA00022723"/>
    </source>
</evidence>
<dbReference type="PANTHER" id="PTHR46913:SF1">
    <property type="entry name" value="RING-H2 FINGER PROTEIN ATL16"/>
    <property type="match status" value="1"/>
</dbReference>
<evidence type="ECO:0000256" key="4">
    <source>
        <dbReference type="ARBA" id="ARBA00012483"/>
    </source>
</evidence>
<feature type="domain" description="RING-type" evidence="16">
    <location>
        <begin position="110"/>
        <end position="152"/>
    </location>
</feature>
<dbReference type="EC" id="2.3.2.27" evidence="4"/>
<name>A0AAE1MSJ7_9FABA</name>
<evidence type="ECO:0000256" key="15">
    <source>
        <dbReference type="SAM" id="Phobius"/>
    </source>
</evidence>
<dbReference type="Proteomes" id="UP001293593">
    <property type="component" value="Unassembled WGS sequence"/>
</dbReference>
<keyword evidence="10" id="KW-0862">Zinc</keyword>
<evidence type="ECO:0000256" key="11">
    <source>
        <dbReference type="ARBA" id="ARBA00022989"/>
    </source>
</evidence>
<evidence type="ECO:0000256" key="8">
    <source>
        <dbReference type="ARBA" id="ARBA00022771"/>
    </source>
</evidence>
<dbReference type="PANTHER" id="PTHR46913">
    <property type="entry name" value="RING-H2 FINGER PROTEIN ATL16"/>
    <property type="match status" value="1"/>
</dbReference>
<dbReference type="GO" id="GO:0016020">
    <property type="term" value="C:membrane"/>
    <property type="evidence" value="ECO:0007669"/>
    <property type="project" value="UniProtKB-SubCell"/>
</dbReference>
<evidence type="ECO:0000256" key="10">
    <source>
        <dbReference type="ARBA" id="ARBA00022833"/>
    </source>
</evidence>
<reference evidence="17" key="1">
    <citation type="submission" date="2023-10" db="EMBL/GenBank/DDBJ databases">
        <title>Chromosome-level genome of the transformable northern wattle, Acacia crassicarpa.</title>
        <authorList>
            <person name="Massaro I."/>
            <person name="Sinha N.R."/>
            <person name="Poethig S."/>
            <person name="Leichty A.R."/>
        </authorList>
    </citation>
    <scope>NUCLEOTIDE SEQUENCE</scope>
    <source>
        <strain evidence="17">Acra3RX</strain>
        <tissue evidence="17">Leaf</tissue>
    </source>
</reference>
<dbReference type="AlphaFoldDB" id="A0AAE1MSJ7"/>
<evidence type="ECO:0000256" key="12">
    <source>
        <dbReference type="ARBA" id="ARBA00023136"/>
    </source>
</evidence>
<feature type="transmembrane region" description="Helical" evidence="15">
    <location>
        <begin position="17"/>
        <end position="39"/>
    </location>
</feature>
<keyword evidence="7" id="KW-0479">Metal-binding</keyword>
<dbReference type="PROSITE" id="PS50089">
    <property type="entry name" value="ZF_RING_2"/>
    <property type="match status" value="1"/>
</dbReference>
<evidence type="ECO:0000256" key="6">
    <source>
        <dbReference type="ARBA" id="ARBA00022692"/>
    </source>
</evidence>
<dbReference type="GO" id="GO:0008270">
    <property type="term" value="F:zinc ion binding"/>
    <property type="evidence" value="ECO:0007669"/>
    <property type="project" value="UniProtKB-KW"/>
</dbReference>
<comment type="similarity">
    <text evidence="13">Belongs to the RING-type zinc finger family. ATL subfamily.</text>
</comment>
<comment type="catalytic activity">
    <reaction evidence="1">
        <text>S-ubiquitinyl-[E2 ubiquitin-conjugating enzyme]-L-cysteine + [acceptor protein]-L-lysine = [E2 ubiquitin-conjugating enzyme]-L-cysteine + N(6)-ubiquitinyl-[acceptor protein]-L-lysine.</text>
        <dbReference type="EC" id="2.3.2.27"/>
    </reaction>
</comment>
<dbReference type="GO" id="GO:0061630">
    <property type="term" value="F:ubiquitin protein ligase activity"/>
    <property type="evidence" value="ECO:0007669"/>
    <property type="project" value="UniProtKB-EC"/>
</dbReference>
<evidence type="ECO:0000256" key="3">
    <source>
        <dbReference type="ARBA" id="ARBA00004906"/>
    </source>
</evidence>
<keyword evidence="18" id="KW-1185">Reference proteome</keyword>
<evidence type="ECO:0000256" key="5">
    <source>
        <dbReference type="ARBA" id="ARBA00022679"/>
    </source>
</evidence>
<comment type="pathway">
    <text evidence="3">Protein modification; protein ubiquitination.</text>
</comment>
<gene>
    <name evidence="17" type="ORF">QN277_020321</name>
</gene>
<dbReference type="InterPro" id="IPR001841">
    <property type="entry name" value="Znf_RING"/>
</dbReference>
<evidence type="ECO:0000256" key="9">
    <source>
        <dbReference type="ARBA" id="ARBA00022786"/>
    </source>
</evidence>
<dbReference type="Gene3D" id="3.30.40.10">
    <property type="entry name" value="Zinc/RING finger domain, C3HC4 (zinc finger)"/>
    <property type="match status" value="1"/>
</dbReference>
<dbReference type="EMBL" id="JAWXYG010000005">
    <property type="protein sequence ID" value="KAK4271661.1"/>
    <property type="molecule type" value="Genomic_DNA"/>
</dbReference>
<keyword evidence="11 15" id="KW-1133">Transmembrane helix</keyword>
<dbReference type="CDD" id="cd16461">
    <property type="entry name" value="RING-H2_EL5-like"/>
    <property type="match status" value="1"/>
</dbReference>
<proteinExistence type="inferred from homology"/>
<dbReference type="InterPro" id="IPR044600">
    <property type="entry name" value="ATL1/ATL16-like"/>
</dbReference>
<accession>A0AAE1MSJ7</accession>
<keyword evidence="6 15" id="KW-0812">Transmembrane</keyword>